<dbReference type="Pfam" id="PF00589">
    <property type="entry name" value="Phage_integrase"/>
    <property type="match status" value="1"/>
</dbReference>
<name>A0A5B2VEZ7_9HYPH</name>
<evidence type="ECO:0000259" key="5">
    <source>
        <dbReference type="PROSITE" id="PS51898"/>
    </source>
</evidence>
<keyword evidence="1" id="KW-0229">DNA integration</keyword>
<dbReference type="InterPro" id="IPR044068">
    <property type="entry name" value="CB"/>
</dbReference>
<evidence type="ECO:0000256" key="2">
    <source>
        <dbReference type="ARBA" id="ARBA00023125"/>
    </source>
</evidence>
<dbReference type="InterPro" id="IPR052925">
    <property type="entry name" value="Phage_Integrase-like_Recomb"/>
</dbReference>
<dbReference type="GO" id="GO:0003677">
    <property type="term" value="F:DNA binding"/>
    <property type="evidence" value="ECO:0007669"/>
    <property type="project" value="UniProtKB-UniRule"/>
</dbReference>
<dbReference type="PROSITE" id="PS51898">
    <property type="entry name" value="TYR_RECOMBINASE"/>
    <property type="match status" value="1"/>
</dbReference>
<dbReference type="Gene3D" id="1.10.443.10">
    <property type="entry name" value="Intergrase catalytic core"/>
    <property type="match status" value="1"/>
</dbReference>
<dbReference type="PANTHER" id="PTHR34605:SF3">
    <property type="entry name" value="P CELL-TYPE AGGLUTINATION PROTEIN MAP4-LIKE-RELATED"/>
    <property type="match status" value="1"/>
</dbReference>
<dbReference type="GO" id="GO:0015074">
    <property type="term" value="P:DNA integration"/>
    <property type="evidence" value="ECO:0007669"/>
    <property type="project" value="UniProtKB-KW"/>
</dbReference>
<protein>
    <submittedName>
        <fullName evidence="7">Site-specific integrase</fullName>
    </submittedName>
</protein>
<keyword evidence="8" id="KW-1185">Reference proteome</keyword>
<keyword evidence="2 4" id="KW-0238">DNA-binding</keyword>
<feature type="domain" description="Tyr recombinase" evidence="5">
    <location>
        <begin position="126"/>
        <end position="322"/>
    </location>
</feature>
<reference evidence="7 8" key="1">
    <citation type="submission" date="2019-09" db="EMBL/GenBank/DDBJ databases">
        <title>Salinarimonas rosea gen. nov., sp. nov., a new member of the a-2 subgroup of the Proteobacteria.</title>
        <authorList>
            <person name="Liu J."/>
        </authorList>
    </citation>
    <scope>NUCLEOTIDE SEQUENCE [LARGE SCALE GENOMIC DNA]</scope>
    <source>
        <strain evidence="7 8">BN140002</strain>
    </source>
</reference>
<evidence type="ECO:0000256" key="3">
    <source>
        <dbReference type="ARBA" id="ARBA00023172"/>
    </source>
</evidence>
<comment type="caution">
    <text evidence="7">The sequence shown here is derived from an EMBL/GenBank/DDBJ whole genome shotgun (WGS) entry which is preliminary data.</text>
</comment>
<dbReference type="GO" id="GO:0006310">
    <property type="term" value="P:DNA recombination"/>
    <property type="evidence" value="ECO:0007669"/>
    <property type="project" value="UniProtKB-KW"/>
</dbReference>
<gene>
    <name evidence="7" type="ORF">F0L46_08405</name>
</gene>
<dbReference type="PANTHER" id="PTHR34605">
    <property type="entry name" value="PHAGE_INTEGRASE DOMAIN-CONTAINING PROTEIN"/>
    <property type="match status" value="1"/>
</dbReference>
<reference evidence="7 8" key="2">
    <citation type="submission" date="2019-09" db="EMBL/GenBank/DDBJ databases">
        <authorList>
            <person name="Jin C."/>
        </authorList>
    </citation>
    <scope>NUCLEOTIDE SEQUENCE [LARGE SCALE GENOMIC DNA]</scope>
    <source>
        <strain evidence="7 8">BN140002</strain>
    </source>
</reference>
<dbReference type="PROSITE" id="PS51900">
    <property type="entry name" value="CB"/>
    <property type="match status" value="1"/>
</dbReference>
<accession>A0A5B2VEZ7</accession>
<feature type="domain" description="Core-binding (CB)" evidence="6">
    <location>
        <begin position="17"/>
        <end position="100"/>
    </location>
</feature>
<dbReference type="CDD" id="cd00799">
    <property type="entry name" value="INT_Cre_C"/>
    <property type="match status" value="1"/>
</dbReference>
<dbReference type="EMBL" id="VUOA01000018">
    <property type="protein sequence ID" value="KAA2237691.1"/>
    <property type="molecule type" value="Genomic_DNA"/>
</dbReference>
<dbReference type="Proteomes" id="UP000323142">
    <property type="component" value="Unassembled WGS sequence"/>
</dbReference>
<dbReference type="InterPro" id="IPR013762">
    <property type="entry name" value="Integrase-like_cat_sf"/>
</dbReference>
<dbReference type="SUPFAM" id="SSF56349">
    <property type="entry name" value="DNA breaking-rejoining enzymes"/>
    <property type="match status" value="1"/>
</dbReference>
<evidence type="ECO:0000313" key="7">
    <source>
        <dbReference type="EMBL" id="KAA2237691.1"/>
    </source>
</evidence>
<sequence length="322" mass="34325">MTNRLPVPVSAGGTPTPAFTDALERAGEYARADKSDATRRAYLSDFRDFSIWCAAAGAMAFPAGIETVAAYLASLADRGLKASTITRRAAAIGYAHRIAGHEPPTNAEPVKAVLRGIRRRIGVAVERKAPATAATVTTMLKRIPDTLTGKRDRALLLIGFAAALRRSELVELTVADLERTPDGIFVHIRRSKTDQVGEGHVVAVPRGGKLRPVQALEAWLAAAGIADGPLFRPIGKGGRVALDALTDRSVADIVKRHAAAAGLDPTMFAGHSLRAGFVTSALESGADLLKVMDVTRHREVKTLKAYDRRAKAFRNHAGKGFL</sequence>
<dbReference type="InterPro" id="IPR002104">
    <property type="entry name" value="Integrase_catalytic"/>
</dbReference>
<evidence type="ECO:0000256" key="4">
    <source>
        <dbReference type="PROSITE-ProRule" id="PRU01248"/>
    </source>
</evidence>
<dbReference type="SUPFAM" id="SSF47823">
    <property type="entry name" value="lambda integrase-like, N-terminal domain"/>
    <property type="match status" value="1"/>
</dbReference>
<dbReference type="OrthoDB" id="5513193at2"/>
<proteinExistence type="predicted"/>
<evidence type="ECO:0000256" key="1">
    <source>
        <dbReference type="ARBA" id="ARBA00022908"/>
    </source>
</evidence>
<dbReference type="InterPro" id="IPR010998">
    <property type="entry name" value="Integrase_recombinase_N"/>
</dbReference>
<dbReference type="RefSeq" id="WP_149816642.1">
    <property type="nucleotide sequence ID" value="NZ_VUOA01000018.1"/>
</dbReference>
<dbReference type="AlphaFoldDB" id="A0A5B2VEZ7"/>
<evidence type="ECO:0000313" key="8">
    <source>
        <dbReference type="Proteomes" id="UP000323142"/>
    </source>
</evidence>
<evidence type="ECO:0000259" key="6">
    <source>
        <dbReference type="PROSITE" id="PS51900"/>
    </source>
</evidence>
<dbReference type="Gene3D" id="1.10.150.130">
    <property type="match status" value="1"/>
</dbReference>
<keyword evidence="3" id="KW-0233">DNA recombination</keyword>
<dbReference type="InterPro" id="IPR011010">
    <property type="entry name" value="DNA_brk_join_enz"/>
</dbReference>
<organism evidence="7 8">
    <name type="scientific">Salinarimonas soli</name>
    <dbReference type="NCBI Taxonomy" id="1638099"/>
    <lineage>
        <taxon>Bacteria</taxon>
        <taxon>Pseudomonadati</taxon>
        <taxon>Pseudomonadota</taxon>
        <taxon>Alphaproteobacteria</taxon>
        <taxon>Hyphomicrobiales</taxon>
        <taxon>Salinarimonadaceae</taxon>
        <taxon>Salinarimonas</taxon>
    </lineage>
</organism>